<dbReference type="EnsemblPlants" id="Pp3c20_15090V3.2">
    <property type="protein sequence ID" value="PAC:32947748.CDS.1"/>
    <property type="gene ID" value="Pp3c20_15090"/>
</dbReference>
<dbReference type="EMBL" id="ABEU02000020">
    <property type="protein sequence ID" value="PNR33198.1"/>
    <property type="molecule type" value="Genomic_DNA"/>
</dbReference>
<dbReference type="Proteomes" id="UP000006727">
    <property type="component" value="Chromosome 20"/>
</dbReference>
<name>A0A2K1IVB0_PHYPA</name>
<feature type="compositionally biased region" description="Basic and acidic residues" evidence="2">
    <location>
        <begin position="141"/>
        <end position="157"/>
    </location>
</feature>
<reference evidence="5" key="3">
    <citation type="submission" date="2020-12" db="UniProtKB">
        <authorList>
            <consortium name="EnsemblPlants"/>
        </authorList>
    </citation>
    <scope>IDENTIFICATION</scope>
</reference>
<keyword evidence="3" id="KW-0472">Membrane</keyword>
<dbReference type="Gramene" id="Pp3c20_15090V3.1">
    <property type="protein sequence ID" value="PAC:32947747.CDS.1"/>
    <property type="gene ID" value="Pp3c20_15090"/>
</dbReference>
<reference evidence="4 6" key="1">
    <citation type="journal article" date="2008" name="Science">
        <title>The Physcomitrella genome reveals evolutionary insights into the conquest of land by plants.</title>
        <authorList>
            <person name="Rensing S."/>
            <person name="Lang D."/>
            <person name="Zimmer A."/>
            <person name="Terry A."/>
            <person name="Salamov A."/>
            <person name="Shapiro H."/>
            <person name="Nishiyama T."/>
            <person name="Perroud P.-F."/>
            <person name="Lindquist E."/>
            <person name="Kamisugi Y."/>
            <person name="Tanahashi T."/>
            <person name="Sakakibara K."/>
            <person name="Fujita T."/>
            <person name="Oishi K."/>
            <person name="Shin-I T."/>
            <person name="Kuroki Y."/>
            <person name="Toyoda A."/>
            <person name="Suzuki Y."/>
            <person name="Hashimoto A."/>
            <person name="Yamaguchi K."/>
            <person name="Sugano A."/>
            <person name="Kohara Y."/>
            <person name="Fujiyama A."/>
            <person name="Anterola A."/>
            <person name="Aoki S."/>
            <person name="Ashton N."/>
            <person name="Barbazuk W.B."/>
            <person name="Barker E."/>
            <person name="Bennetzen J."/>
            <person name="Bezanilla M."/>
            <person name="Blankenship R."/>
            <person name="Cho S.H."/>
            <person name="Dutcher S."/>
            <person name="Estelle M."/>
            <person name="Fawcett J.A."/>
            <person name="Gundlach H."/>
            <person name="Hanada K."/>
            <person name="Heyl A."/>
            <person name="Hicks K.A."/>
            <person name="Hugh J."/>
            <person name="Lohr M."/>
            <person name="Mayer K."/>
            <person name="Melkozernov A."/>
            <person name="Murata T."/>
            <person name="Nelson D."/>
            <person name="Pils B."/>
            <person name="Prigge M."/>
            <person name="Reiss B."/>
            <person name="Renner T."/>
            <person name="Rombauts S."/>
            <person name="Rushton P."/>
            <person name="Sanderfoot A."/>
            <person name="Schween G."/>
            <person name="Shiu S.-H."/>
            <person name="Stueber K."/>
            <person name="Theodoulou F.L."/>
            <person name="Tu H."/>
            <person name="Van de Peer Y."/>
            <person name="Verrier P.J."/>
            <person name="Waters E."/>
            <person name="Wood A."/>
            <person name="Yang L."/>
            <person name="Cove D."/>
            <person name="Cuming A."/>
            <person name="Hasebe M."/>
            <person name="Lucas S."/>
            <person name="Mishler D.B."/>
            <person name="Reski R."/>
            <person name="Grigoriev I."/>
            <person name="Quatrano R.S."/>
            <person name="Boore J.L."/>
        </authorList>
    </citation>
    <scope>NUCLEOTIDE SEQUENCE [LARGE SCALE GENOMIC DNA]</scope>
    <source>
        <strain evidence="5 6">cv. Gransden 2004</strain>
    </source>
</reference>
<feature type="transmembrane region" description="Helical" evidence="3">
    <location>
        <begin position="6"/>
        <end position="26"/>
    </location>
</feature>
<evidence type="ECO:0000313" key="5">
    <source>
        <dbReference type="EnsemblPlants" id="PAC:32947747.CDS.1"/>
    </source>
</evidence>
<evidence type="ECO:0000256" key="3">
    <source>
        <dbReference type="SAM" id="Phobius"/>
    </source>
</evidence>
<feature type="region of interest" description="Disordered" evidence="2">
    <location>
        <begin position="181"/>
        <end position="204"/>
    </location>
</feature>
<reference evidence="4 6" key="2">
    <citation type="journal article" date="2018" name="Plant J.">
        <title>The Physcomitrella patens chromosome-scale assembly reveals moss genome structure and evolution.</title>
        <authorList>
            <person name="Lang D."/>
            <person name="Ullrich K.K."/>
            <person name="Murat F."/>
            <person name="Fuchs J."/>
            <person name="Jenkins J."/>
            <person name="Haas F.B."/>
            <person name="Piednoel M."/>
            <person name="Gundlach H."/>
            <person name="Van Bel M."/>
            <person name="Meyberg R."/>
            <person name="Vives C."/>
            <person name="Morata J."/>
            <person name="Symeonidi A."/>
            <person name="Hiss M."/>
            <person name="Muchero W."/>
            <person name="Kamisugi Y."/>
            <person name="Saleh O."/>
            <person name="Blanc G."/>
            <person name="Decker E.L."/>
            <person name="van Gessel N."/>
            <person name="Grimwood J."/>
            <person name="Hayes R.D."/>
            <person name="Graham S.W."/>
            <person name="Gunter L.E."/>
            <person name="McDaniel S.F."/>
            <person name="Hoernstein S.N.W."/>
            <person name="Larsson A."/>
            <person name="Li F.W."/>
            <person name="Perroud P.F."/>
            <person name="Phillips J."/>
            <person name="Ranjan P."/>
            <person name="Rokshar D.S."/>
            <person name="Rothfels C.J."/>
            <person name="Schneider L."/>
            <person name="Shu S."/>
            <person name="Stevenson D.W."/>
            <person name="Thummler F."/>
            <person name="Tillich M."/>
            <person name="Villarreal Aguilar J.C."/>
            <person name="Widiez T."/>
            <person name="Wong G.K."/>
            <person name="Wymore A."/>
            <person name="Zhang Y."/>
            <person name="Zimmer A.D."/>
            <person name="Quatrano R.S."/>
            <person name="Mayer K.F.X."/>
            <person name="Goodstein D."/>
            <person name="Casacuberta J.M."/>
            <person name="Vandepoele K."/>
            <person name="Reski R."/>
            <person name="Cuming A.C."/>
            <person name="Tuskan G.A."/>
            <person name="Maumus F."/>
            <person name="Salse J."/>
            <person name="Schmutz J."/>
            <person name="Rensing S.A."/>
        </authorList>
    </citation>
    <scope>NUCLEOTIDE SEQUENCE [LARGE SCALE GENOMIC DNA]</scope>
    <source>
        <strain evidence="5 6">cv. Gransden 2004</strain>
    </source>
</reference>
<dbReference type="InParanoid" id="A0A2K1IVB0"/>
<sequence>MVEPVGLVVGSVLSTAFSELIMICIAKGKAAKKCPKECARLEEMLARIKPDVEIIARKLYLMRKRNCRHDDLLMAQRWLDQLQEVMEKAKEKVRQCNRSRWDYHLHLSEKLTSSLECIKNAASDRVSICLQLSFILEKYHDDSPSPDEGSEHSHDAPKISADNWWLPSPEAPVKVNARENTNNRRPEHHTRPSHNGASHHNGHNLWISLQPNRHHFPGGIDQNRVPQREEFRTWPTDPSKFTNASTHHAGHHAPSDFIRW</sequence>
<keyword evidence="3" id="KW-1133">Transmembrane helix</keyword>
<protein>
    <submittedName>
        <fullName evidence="4 5">Uncharacterized protein</fullName>
    </submittedName>
</protein>
<keyword evidence="3" id="KW-0812">Transmembrane</keyword>
<dbReference type="EnsemblPlants" id="Pp3c20_15090V3.1">
    <property type="protein sequence ID" value="PAC:32947747.CDS.1"/>
    <property type="gene ID" value="Pp3c20_15090"/>
</dbReference>
<dbReference type="Gramene" id="Pp3c20_15090V3.2">
    <property type="protein sequence ID" value="PAC:32947748.CDS.1"/>
    <property type="gene ID" value="Pp3c20_15090"/>
</dbReference>
<proteinExistence type="predicted"/>
<evidence type="ECO:0000313" key="6">
    <source>
        <dbReference type="Proteomes" id="UP000006727"/>
    </source>
</evidence>
<feature type="region of interest" description="Disordered" evidence="2">
    <location>
        <begin position="233"/>
        <end position="260"/>
    </location>
</feature>
<accession>A0A2K1IVB0</accession>
<evidence type="ECO:0000256" key="2">
    <source>
        <dbReference type="SAM" id="MobiDB-lite"/>
    </source>
</evidence>
<gene>
    <name evidence="4" type="ORF">PHYPA_025141</name>
</gene>
<feature type="region of interest" description="Disordered" evidence="2">
    <location>
        <begin position="141"/>
        <end position="167"/>
    </location>
</feature>
<keyword evidence="6" id="KW-1185">Reference proteome</keyword>
<dbReference type="AlphaFoldDB" id="A0A2K1IVB0"/>
<keyword evidence="1" id="KW-0175">Coiled coil</keyword>
<feature type="coiled-coil region" evidence="1">
    <location>
        <begin position="72"/>
        <end position="99"/>
    </location>
</feature>
<evidence type="ECO:0000256" key="1">
    <source>
        <dbReference type="SAM" id="Coils"/>
    </source>
</evidence>
<evidence type="ECO:0000313" key="4">
    <source>
        <dbReference type="EMBL" id="PNR33198.1"/>
    </source>
</evidence>
<organism evidence="4">
    <name type="scientific">Physcomitrium patens</name>
    <name type="common">Spreading-leaved earth moss</name>
    <name type="synonym">Physcomitrella patens</name>
    <dbReference type="NCBI Taxonomy" id="3218"/>
    <lineage>
        <taxon>Eukaryota</taxon>
        <taxon>Viridiplantae</taxon>
        <taxon>Streptophyta</taxon>
        <taxon>Embryophyta</taxon>
        <taxon>Bryophyta</taxon>
        <taxon>Bryophytina</taxon>
        <taxon>Bryopsida</taxon>
        <taxon>Funariidae</taxon>
        <taxon>Funariales</taxon>
        <taxon>Funariaceae</taxon>
        <taxon>Physcomitrium</taxon>
    </lineage>
</organism>
<dbReference type="PaxDb" id="3218-PP1S44_9V6.1"/>